<feature type="region of interest" description="Disordered" evidence="3">
    <location>
        <begin position="1"/>
        <end position="21"/>
    </location>
</feature>
<evidence type="ECO:0000313" key="5">
    <source>
        <dbReference type="EMBL" id="ETO58397.1"/>
    </source>
</evidence>
<keyword evidence="2" id="KW-0539">Nucleus</keyword>
<dbReference type="EMBL" id="ANJA01005266">
    <property type="protein sequence ID" value="ETO58397.1"/>
    <property type="molecule type" value="Genomic_DNA"/>
</dbReference>
<dbReference type="InterPro" id="IPR023779">
    <property type="entry name" value="Chromodomain_CS"/>
</dbReference>
<dbReference type="AlphaFoldDB" id="A0A080YVI6"/>
<dbReference type="Gene3D" id="2.40.50.40">
    <property type="match status" value="1"/>
</dbReference>
<evidence type="ECO:0000256" key="2">
    <source>
        <dbReference type="ARBA" id="ARBA00023242"/>
    </source>
</evidence>
<evidence type="ECO:0000313" key="6">
    <source>
        <dbReference type="Proteomes" id="UP000028582"/>
    </source>
</evidence>
<feature type="region of interest" description="Disordered" evidence="3">
    <location>
        <begin position="176"/>
        <end position="205"/>
    </location>
</feature>
<evidence type="ECO:0000256" key="3">
    <source>
        <dbReference type="SAM" id="MobiDB-lite"/>
    </source>
</evidence>
<dbReference type="InterPro" id="IPR023780">
    <property type="entry name" value="Chromo_domain"/>
</dbReference>
<comment type="subcellular location">
    <subcellularLocation>
        <location evidence="1">Nucleus</location>
    </subcellularLocation>
</comment>
<dbReference type="GO" id="GO:0005634">
    <property type="term" value="C:nucleus"/>
    <property type="evidence" value="ECO:0007669"/>
    <property type="project" value="UniProtKB-SubCell"/>
</dbReference>
<comment type="caution">
    <text evidence="5">The sequence shown here is derived from an EMBL/GenBank/DDBJ whole genome shotgun (WGS) entry which is preliminary data.</text>
</comment>
<organism evidence="5 6">
    <name type="scientific">Phytophthora nicotianae P1976</name>
    <dbReference type="NCBI Taxonomy" id="1317066"/>
    <lineage>
        <taxon>Eukaryota</taxon>
        <taxon>Sar</taxon>
        <taxon>Stramenopiles</taxon>
        <taxon>Oomycota</taxon>
        <taxon>Peronosporomycetes</taxon>
        <taxon>Peronosporales</taxon>
        <taxon>Peronosporaceae</taxon>
        <taxon>Phytophthora</taxon>
    </lineage>
</organism>
<dbReference type="Pfam" id="PF00385">
    <property type="entry name" value="Chromo"/>
    <property type="match status" value="1"/>
</dbReference>
<feature type="compositionally biased region" description="Basic and acidic residues" evidence="3">
    <location>
        <begin position="1"/>
        <end position="13"/>
    </location>
</feature>
<dbReference type="PROSITE" id="PS00598">
    <property type="entry name" value="CHROMO_1"/>
    <property type="match status" value="1"/>
</dbReference>
<reference evidence="5 6" key="1">
    <citation type="submission" date="2013-11" db="EMBL/GenBank/DDBJ databases">
        <title>The Genome Sequence of Phytophthora parasitica P1976.</title>
        <authorList>
            <consortium name="The Broad Institute Genomics Platform"/>
            <person name="Russ C."/>
            <person name="Tyler B."/>
            <person name="Panabieres F."/>
            <person name="Shan W."/>
            <person name="Tripathy S."/>
            <person name="Grunwald N."/>
            <person name="Machado M."/>
            <person name="Johnson C.S."/>
            <person name="Walker B."/>
            <person name="Young S."/>
            <person name="Zeng Q."/>
            <person name="Gargeya S."/>
            <person name="Fitzgerald M."/>
            <person name="Haas B."/>
            <person name="Abouelleil A."/>
            <person name="Allen A.W."/>
            <person name="Alvarado L."/>
            <person name="Arachchi H.M."/>
            <person name="Berlin A.M."/>
            <person name="Chapman S.B."/>
            <person name="Gainer-Dewar J."/>
            <person name="Goldberg J."/>
            <person name="Griggs A."/>
            <person name="Gujja S."/>
            <person name="Hansen M."/>
            <person name="Howarth C."/>
            <person name="Imamovic A."/>
            <person name="Ireland A."/>
            <person name="Larimer J."/>
            <person name="McCowan C."/>
            <person name="Murphy C."/>
            <person name="Pearson M."/>
            <person name="Poon T.W."/>
            <person name="Priest M."/>
            <person name="Roberts A."/>
            <person name="Saif S."/>
            <person name="Shea T."/>
            <person name="Sisk P."/>
            <person name="Sykes S."/>
            <person name="Wortman J."/>
            <person name="Nusbaum C."/>
            <person name="Birren B."/>
        </authorList>
    </citation>
    <scope>NUCLEOTIDE SEQUENCE [LARGE SCALE GENOMIC DNA]</scope>
    <source>
        <strain evidence="5 6">P1976</strain>
    </source>
</reference>
<dbReference type="PROSITE" id="PS50013">
    <property type="entry name" value="CHROMO_2"/>
    <property type="match status" value="1"/>
</dbReference>
<sequence>MHHNIERAKDKQTQRNKSNQRCAKSVNCHVSDYVLWSRVQAKTRVNKLSVKWIGPYGVIGTKTNSFEIEHLISVITRDVHASRLKLYVDNSFDVNEEICKHIANQDVYLTVKSLKQHREHPSHNYELLVRWEGLEDTEDSWEPIQTMYEDVPVKVLEYADATNDCNLHQWLLKHKGPLRTAPTSTKKKQGRKQAKKRKNTKVPQN</sequence>
<gene>
    <name evidence="5" type="ORF">F444_23225</name>
</gene>
<dbReference type="InterPro" id="IPR016197">
    <property type="entry name" value="Chromo-like_dom_sf"/>
</dbReference>
<dbReference type="SUPFAM" id="SSF54160">
    <property type="entry name" value="Chromo domain-like"/>
    <property type="match status" value="1"/>
</dbReference>
<evidence type="ECO:0000256" key="1">
    <source>
        <dbReference type="ARBA" id="ARBA00004123"/>
    </source>
</evidence>
<dbReference type="InterPro" id="IPR000953">
    <property type="entry name" value="Chromo/chromo_shadow_dom"/>
</dbReference>
<feature type="domain" description="Chromo" evidence="4">
    <location>
        <begin position="109"/>
        <end position="158"/>
    </location>
</feature>
<dbReference type="OrthoDB" id="126667at2759"/>
<name>A0A080YVI6_PHYNI</name>
<proteinExistence type="predicted"/>
<feature type="compositionally biased region" description="Basic residues" evidence="3">
    <location>
        <begin position="185"/>
        <end position="205"/>
    </location>
</feature>
<accession>A0A080YVI6</accession>
<evidence type="ECO:0000259" key="4">
    <source>
        <dbReference type="PROSITE" id="PS50013"/>
    </source>
</evidence>
<protein>
    <recommendedName>
        <fullName evidence="4">Chromo domain-containing protein</fullName>
    </recommendedName>
</protein>
<dbReference type="Proteomes" id="UP000028582">
    <property type="component" value="Unassembled WGS sequence"/>
</dbReference>